<sequence length="202" mass="21480">MKLTEKMKKNLAILGGVLIGIGLIAAIGMQFGPKPSGEDVLPGTGETETELIVDPGDFEKKEEESKVVSREEESLVIHPGIGENQETDTQAVDSRSPQTDQTTQSIQPKPTKPEPPSKEILTDPTKKPDGTKQDTPPVPVDHEAVEKPSEPVADPEQPQAGDTSGNQIYVPGFGWVENHGGGGSGTAAEDMYENGNKIGIMD</sequence>
<feature type="compositionally biased region" description="Basic and acidic residues" evidence="1">
    <location>
        <begin position="140"/>
        <end position="149"/>
    </location>
</feature>
<gene>
    <name evidence="3" type="ORF">HMPREF1090_03750</name>
</gene>
<accession>A0A0E2H6L8</accession>
<dbReference type="RefSeq" id="WP_002593813.1">
    <property type="nucleotide sequence ID" value="NZ_KB850980.1"/>
</dbReference>
<feature type="compositionally biased region" description="Basic and acidic residues" evidence="1">
    <location>
        <begin position="111"/>
        <end position="132"/>
    </location>
</feature>
<dbReference type="EMBL" id="AGYR01000040">
    <property type="protein sequence ID" value="ENZ12121.1"/>
    <property type="molecule type" value="Genomic_DNA"/>
</dbReference>
<dbReference type="PATRIC" id="fig|999408.3.peg.4019"/>
<dbReference type="Proteomes" id="UP000013085">
    <property type="component" value="Unassembled WGS sequence"/>
</dbReference>
<dbReference type="AlphaFoldDB" id="A0A0E2H6L8"/>
<dbReference type="Pfam" id="PF20187">
    <property type="entry name" value="DUF6550"/>
    <property type="match status" value="1"/>
</dbReference>
<evidence type="ECO:0000313" key="4">
    <source>
        <dbReference type="Proteomes" id="UP000013085"/>
    </source>
</evidence>
<feature type="transmembrane region" description="Helical" evidence="2">
    <location>
        <begin position="12"/>
        <end position="32"/>
    </location>
</feature>
<organism evidence="3 4">
    <name type="scientific">[Clostridium] clostridioforme 90A8</name>
    <dbReference type="NCBI Taxonomy" id="999408"/>
    <lineage>
        <taxon>Bacteria</taxon>
        <taxon>Bacillati</taxon>
        <taxon>Bacillota</taxon>
        <taxon>Clostridia</taxon>
        <taxon>Lachnospirales</taxon>
        <taxon>Lachnospiraceae</taxon>
        <taxon>Enterocloster</taxon>
    </lineage>
</organism>
<comment type="caution">
    <text evidence="3">The sequence shown here is derived from an EMBL/GenBank/DDBJ whole genome shotgun (WGS) entry which is preliminary data.</text>
</comment>
<feature type="compositionally biased region" description="Basic and acidic residues" evidence="1">
    <location>
        <begin position="57"/>
        <end position="75"/>
    </location>
</feature>
<feature type="region of interest" description="Disordered" evidence="1">
    <location>
        <begin position="36"/>
        <end position="175"/>
    </location>
</feature>
<evidence type="ECO:0000256" key="1">
    <source>
        <dbReference type="SAM" id="MobiDB-lite"/>
    </source>
</evidence>
<keyword evidence="2" id="KW-0472">Membrane</keyword>
<evidence type="ECO:0000256" key="2">
    <source>
        <dbReference type="SAM" id="Phobius"/>
    </source>
</evidence>
<keyword evidence="2" id="KW-1133">Transmembrane helix</keyword>
<name>A0A0E2H6L8_9FIRM</name>
<dbReference type="InterPro" id="IPR046680">
    <property type="entry name" value="DUF6550"/>
</dbReference>
<feature type="compositionally biased region" description="Polar residues" evidence="1">
    <location>
        <begin position="87"/>
        <end position="107"/>
    </location>
</feature>
<keyword evidence="2" id="KW-0812">Transmembrane</keyword>
<evidence type="ECO:0000313" key="3">
    <source>
        <dbReference type="EMBL" id="ENZ12121.1"/>
    </source>
</evidence>
<dbReference type="HOGENOM" id="CLU_122889_0_0_9"/>
<reference evidence="3 4" key="1">
    <citation type="submission" date="2013-01" db="EMBL/GenBank/DDBJ databases">
        <title>The Genome Sequence of Clostridium clostridioforme 90A8.</title>
        <authorList>
            <consortium name="The Broad Institute Genome Sequencing Platform"/>
            <person name="Earl A."/>
            <person name="Ward D."/>
            <person name="Feldgarden M."/>
            <person name="Gevers D."/>
            <person name="Courvalin P."/>
            <person name="Lambert T."/>
            <person name="Walker B."/>
            <person name="Young S.K."/>
            <person name="Zeng Q."/>
            <person name="Gargeya S."/>
            <person name="Fitzgerald M."/>
            <person name="Haas B."/>
            <person name="Abouelleil A."/>
            <person name="Alvarado L."/>
            <person name="Arachchi H.M."/>
            <person name="Berlin A.M."/>
            <person name="Chapman S.B."/>
            <person name="Dewar J."/>
            <person name="Goldberg J."/>
            <person name="Griggs A."/>
            <person name="Gujja S."/>
            <person name="Hansen M."/>
            <person name="Howarth C."/>
            <person name="Imamovic A."/>
            <person name="Larimer J."/>
            <person name="McCowan C."/>
            <person name="Murphy C."/>
            <person name="Neiman D."/>
            <person name="Pearson M."/>
            <person name="Priest M."/>
            <person name="Roberts A."/>
            <person name="Saif S."/>
            <person name="Shea T."/>
            <person name="Sisk P."/>
            <person name="Sykes S."/>
            <person name="Wortman J."/>
            <person name="Nusbaum C."/>
            <person name="Birren B."/>
        </authorList>
    </citation>
    <scope>NUCLEOTIDE SEQUENCE [LARGE SCALE GENOMIC DNA]</scope>
    <source>
        <strain evidence="3 4">90A8</strain>
    </source>
</reference>
<proteinExistence type="predicted"/>
<protein>
    <submittedName>
        <fullName evidence="3">Uncharacterized protein</fullName>
    </submittedName>
</protein>